<gene>
    <name evidence="5" type="ORF">LITE_LOCUS33022</name>
</gene>
<dbReference type="InterPro" id="IPR039391">
    <property type="entry name" value="Phytocyanin-like"/>
</dbReference>
<reference evidence="5" key="1">
    <citation type="submission" date="2022-08" db="EMBL/GenBank/DDBJ databases">
        <authorList>
            <person name="Gutierrez-Valencia J."/>
        </authorList>
    </citation>
    <scope>NUCLEOTIDE SEQUENCE</scope>
</reference>
<evidence type="ECO:0000259" key="4">
    <source>
        <dbReference type="PROSITE" id="PS51485"/>
    </source>
</evidence>
<organism evidence="5 6">
    <name type="scientific">Linum tenue</name>
    <dbReference type="NCBI Taxonomy" id="586396"/>
    <lineage>
        <taxon>Eukaryota</taxon>
        <taxon>Viridiplantae</taxon>
        <taxon>Streptophyta</taxon>
        <taxon>Embryophyta</taxon>
        <taxon>Tracheophyta</taxon>
        <taxon>Spermatophyta</taxon>
        <taxon>Magnoliopsida</taxon>
        <taxon>eudicotyledons</taxon>
        <taxon>Gunneridae</taxon>
        <taxon>Pentapetalae</taxon>
        <taxon>rosids</taxon>
        <taxon>fabids</taxon>
        <taxon>Malpighiales</taxon>
        <taxon>Linaceae</taxon>
        <taxon>Linum</taxon>
    </lineage>
</organism>
<keyword evidence="3" id="KW-0732">Signal</keyword>
<dbReference type="PROSITE" id="PS51485">
    <property type="entry name" value="PHYTOCYANIN"/>
    <property type="match status" value="1"/>
</dbReference>
<dbReference type="SUPFAM" id="SSF49503">
    <property type="entry name" value="Cupredoxins"/>
    <property type="match status" value="1"/>
</dbReference>
<proteinExistence type="predicted"/>
<dbReference type="InterPro" id="IPR008972">
    <property type="entry name" value="Cupredoxin"/>
</dbReference>
<evidence type="ECO:0000313" key="5">
    <source>
        <dbReference type="EMBL" id="CAI0457178.1"/>
    </source>
</evidence>
<feature type="transmembrane region" description="Helical" evidence="2">
    <location>
        <begin position="76"/>
        <end position="92"/>
    </location>
</feature>
<evidence type="ECO:0000256" key="2">
    <source>
        <dbReference type="SAM" id="Phobius"/>
    </source>
</evidence>
<accession>A0AAV0NFJ3</accession>
<dbReference type="AlphaFoldDB" id="A0AAV0NFJ3"/>
<sequence length="213" mass="22860">MNTTKKSPLLCLLCTFLTITTTVTSFEYQVGGAKGWVVPPSNDTRIYNDWASENRFLIGDTVSPAMFIDALHFDPFSGFFFFFFPSFLGFRYKKDSVMEVSMEDYKNCNSSHPSYFSNTGDTVYELDHSGPYYFISGVSGHCGKGQRMIIKVLTTDQDAGKGNGNGNGTAPPSSGGEADGHHKSGSAVTLPLGGVSSSIVAFGLAGLAAASMF</sequence>
<keyword evidence="2" id="KW-0472">Membrane</keyword>
<dbReference type="GO" id="GO:0009055">
    <property type="term" value="F:electron transfer activity"/>
    <property type="evidence" value="ECO:0007669"/>
    <property type="project" value="InterPro"/>
</dbReference>
<protein>
    <recommendedName>
        <fullName evidence="4">Phytocyanin domain-containing protein</fullName>
    </recommendedName>
</protein>
<comment type="caution">
    <text evidence="5">The sequence shown here is derived from an EMBL/GenBank/DDBJ whole genome shotgun (WGS) entry which is preliminary data.</text>
</comment>
<dbReference type="PANTHER" id="PTHR33021:SF49">
    <property type="entry name" value="EARLY NODULIN-LIKE PROTEIN 21"/>
    <property type="match status" value="1"/>
</dbReference>
<name>A0AAV0NFJ3_9ROSI</name>
<feature type="signal peptide" evidence="3">
    <location>
        <begin position="1"/>
        <end position="25"/>
    </location>
</feature>
<dbReference type="Proteomes" id="UP001154282">
    <property type="component" value="Unassembled WGS sequence"/>
</dbReference>
<evidence type="ECO:0000256" key="3">
    <source>
        <dbReference type="SAM" id="SignalP"/>
    </source>
</evidence>
<dbReference type="GO" id="GO:0005886">
    <property type="term" value="C:plasma membrane"/>
    <property type="evidence" value="ECO:0007669"/>
    <property type="project" value="TreeGrafter"/>
</dbReference>
<evidence type="ECO:0000256" key="1">
    <source>
        <dbReference type="SAM" id="MobiDB-lite"/>
    </source>
</evidence>
<keyword evidence="2" id="KW-1133">Transmembrane helix</keyword>
<keyword evidence="6" id="KW-1185">Reference proteome</keyword>
<dbReference type="Gene3D" id="2.60.40.420">
    <property type="entry name" value="Cupredoxins - blue copper proteins"/>
    <property type="match status" value="1"/>
</dbReference>
<feature type="chain" id="PRO_5043863631" description="Phytocyanin domain-containing protein" evidence="3">
    <location>
        <begin position="26"/>
        <end position="213"/>
    </location>
</feature>
<feature type="domain" description="Phytocyanin" evidence="4">
    <location>
        <begin position="26"/>
        <end position="154"/>
    </location>
</feature>
<feature type="region of interest" description="Disordered" evidence="1">
    <location>
        <begin position="157"/>
        <end position="185"/>
    </location>
</feature>
<dbReference type="Pfam" id="PF02298">
    <property type="entry name" value="Cu_bind_like"/>
    <property type="match status" value="1"/>
</dbReference>
<dbReference type="PANTHER" id="PTHR33021">
    <property type="entry name" value="BLUE COPPER PROTEIN"/>
    <property type="match status" value="1"/>
</dbReference>
<keyword evidence="2" id="KW-0812">Transmembrane</keyword>
<evidence type="ECO:0000313" key="6">
    <source>
        <dbReference type="Proteomes" id="UP001154282"/>
    </source>
</evidence>
<dbReference type="InterPro" id="IPR003245">
    <property type="entry name" value="Phytocyanin_dom"/>
</dbReference>
<dbReference type="EMBL" id="CAMGYJ010000008">
    <property type="protein sequence ID" value="CAI0457178.1"/>
    <property type="molecule type" value="Genomic_DNA"/>
</dbReference>